<reference evidence="2 3" key="1">
    <citation type="submission" date="2011-12" db="EMBL/GenBank/DDBJ databases">
        <title>The Genome Sequence of Prevotella micans F0438.</title>
        <authorList>
            <consortium name="The Broad Institute Genome Sequencing Platform"/>
            <person name="Earl A."/>
            <person name="Ward D."/>
            <person name="Feldgarden M."/>
            <person name="Gevers D."/>
            <person name="Izard J."/>
            <person name="Baranova O.V."/>
            <person name="Blanton J.M."/>
            <person name="Wade W.G."/>
            <person name="Dewhirst F.E."/>
            <person name="Young S.K."/>
            <person name="Zeng Q."/>
            <person name="Gargeya S."/>
            <person name="Fitzgerald M."/>
            <person name="Haas B."/>
            <person name="Abouelleil A."/>
            <person name="Alvarado L."/>
            <person name="Arachchi H.M."/>
            <person name="Berlin A."/>
            <person name="Chapman S.B."/>
            <person name="Gearin G."/>
            <person name="Goldberg J."/>
            <person name="Griggs A."/>
            <person name="Gujja S."/>
            <person name="Hansen M."/>
            <person name="Heiman D."/>
            <person name="Howarth C."/>
            <person name="Larimer J."/>
            <person name="Lui A."/>
            <person name="MacDonald P.J.P."/>
            <person name="McCowen C."/>
            <person name="Montmayeur A."/>
            <person name="Murphy C."/>
            <person name="Neiman D."/>
            <person name="Pearson M."/>
            <person name="Priest M."/>
            <person name="Roberts A."/>
            <person name="Saif S."/>
            <person name="Shea T."/>
            <person name="Sisk P."/>
            <person name="Stolte C."/>
            <person name="Sykes S."/>
            <person name="Wortman J."/>
            <person name="Nusbaum C."/>
            <person name="Birren B."/>
        </authorList>
    </citation>
    <scope>NUCLEOTIDE SEQUENCE [LARGE SCALE GENOMIC DNA]</scope>
    <source>
        <strain evidence="2 3">F0438</strain>
    </source>
</reference>
<evidence type="ECO:0000313" key="3">
    <source>
        <dbReference type="Proteomes" id="UP000016023"/>
    </source>
</evidence>
<dbReference type="EMBL" id="AGWK01000018">
    <property type="protein sequence ID" value="EHO72761.1"/>
    <property type="molecule type" value="Genomic_DNA"/>
</dbReference>
<proteinExistence type="predicted"/>
<keyword evidence="1" id="KW-0472">Membrane</keyword>
<dbReference type="STRING" id="883158.HMPREF9140_00521"/>
<keyword evidence="3" id="KW-1185">Reference proteome</keyword>
<evidence type="ECO:0000313" key="2">
    <source>
        <dbReference type="EMBL" id="EHO72761.1"/>
    </source>
</evidence>
<dbReference type="Proteomes" id="UP000016023">
    <property type="component" value="Unassembled WGS sequence"/>
</dbReference>
<keyword evidence="1" id="KW-0812">Transmembrane</keyword>
<evidence type="ECO:0000256" key="1">
    <source>
        <dbReference type="SAM" id="Phobius"/>
    </source>
</evidence>
<dbReference type="RefSeq" id="WP_006951557.1">
    <property type="nucleotide sequence ID" value="NZ_JH594521.1"/>
</dbReference>
<comment type="caution">
    <text evidence="2">The sequence shown here is derived from an EMBL/GenBank/DDBJ whole genome shotgun (WGS) entry which is preliminary data.</text>
</comment>
<gene>
    <name evidence="2" type="ORF">HMPREF9140_00521</name>
</gene>
<dbReference type="HOGENOM" id="CLU_2397170_0_0_10"/>
<sequence>MQFQISCKSCKQNFGIDAIPGQTIRCNCPYCGSPAIVATPGTNPQPTMTTQPVSAPKKISRSKIDWHFGRKVTVVFLALAALFAIVLSGLYIVFSAMSN</sequence>
<dbReference type="AlphaFoldDB" id="H1Q0T3"/>
<accession>H1Q0T3</accession>
<organism evidence="2 3">
    <name type="scientific">Prevotella micans F0438</name>
    <dbReference type="NCBI Taxonomy" id="883158"/>
    <lineage>
        <taxon>Bacteria</taxon>
        <taxon>Pseudomonadati</taxon>
        <taxon>Bacteroidota</taxon>
        <taxon>Bacteroidia</taxon>
        <taxon>Bacteroidales</taxon>
        <taxon>Prevotellaceae</taxon>
        <taxon>Prevotella</taxon>
    </lineage>
</organism>
<protein>
    <submittedName>
        <fullName evidence="2">Uncharacterized protein</fullName>
    </submittedName>
</protein>
<keyword evidence="1" id="KW-1133">Transmembrane helix</keyword>
<name>H1Q0T3_9BACT</name>
<feature type="transmembrane region" description="Helical" evidence="1">
    <location>
        <begin position="72"/>
        <end position="94"/>
    </location>
</feature>
<dbReference type="PATRIC" id="fig|883158.3.peg.534"/>